<evidence type="ECO:0008006" key="3">
    <source>
        <dbReference type="Google" id="ProtNLM"/>
    </source>
</evidence>
<name>A0AAP2NXV6_PRORE</name>
<gene>
    <name evidence="1" type="ORF">EX242_21410</name>
</gene>
<protein>
    <recommendedName>
        <fullName evidence="3">Type III secretion system protein</fullName>
    </recommendedName>
</protein>
<dbReference type="RefSeq" id="WP_131680858.1">
    <property type="nucleotide sequence ID" value="NZ_ABEXNG020000107.1"/>
</dbReference>
<sequence>MKVISVPVILLPDLPVFGPIIPTEELINCFSANNIIEIAQQKAQIIYQESQKYLDETKQECQSLRELAYQEGMALLEEEAPLIRQKIATESIEWLVSEHQLEQNILMCLEPRLREVLVSVLDMFFIENDSTGLLFNQLRAKLEEIKNEKSATLYIHPSQYNKLIKLFSGYPWLHIQVDETKDKDEALLSSSLFNLHINLKEQLESICAHLLLAEEETCNVC</sequence>
<reference evidence="1" key="1">
    <citation type="submission" date="2019-02" db="EMBL/GenBank/DDBJ databases">
        <title>Genomic characterization of isolates from hospital effluents in KZN, South Africa.</title>
        <authorList>
            <person name="Ntshobeni N."/>
            <person name="Allam M."/>
            <person name="Ismail A."/>
            <person name="Amoako D."/>
            <person name="Essack S."/>
            <person name="Chenia H."/>
        </authorList>
    </citation>
    <scope>NUCLEOTIDE SEQUENCE</scope>
    <source>
        <strain evidence="1">AFE97_S1</strain>
    </source>
</reference>
<dbReference type="AlphaFoldDB" id="A0AAP2NXV6"/>
<dbReference type="EMBL" id="SHDO01000035">
    <property type="protein sequence ID" value="MBX6982801.1"/>
    <property type="molecule type" value="Genomic_DNA"/>
</dbReference>
<dbReference type="InterPro" id="IPR009335">
    <property type="entry name" value="T3SS_HrpE/ATPase_suE"/>
</dbReference>
<dbReference type="Proteomes" id="UP000824410">
    <property type="component" value="Unassembled WGS sequence"/>
</dbReference>
<accession>A0AAP2NXV6</accession>
<dbReference type="Pfam" id="PF06188">
    <property type="entry name" value="HrpE"/>
    <property type="match status" value="1"/>
</dbReference>
<organism evidence="1 2">
    <name type="scientific">Providencia rettgeri</name>
    <dbReference type="NCBI Taxonomy" id="587"/>
    <lineage>
        <taxon>Bacteria</taxon>
        <taxon>Pseudomonadati</taxon>
        <taxon>Pseudomonadota</taxon>
        <taxon>Gammaproteobacteria</taxon>
        <taxon>Enterobacterales</taxon>
        <taxon>Morganellaceae</taxon>
        <taxon>Providencia</taxon>
    </lineage>
</organism>
<evidence type="ECO:0000313" key="2">
    <source>
        <dbReference type="Proteomes" id="UP000824410"/>
    </source>
</evidence>
<evidence type="ECO:0000313" key="1">
    <source>
        <dbReference type="EMBL" id="MBX6982801.1"/>
    </source>
</evidence>
<proteinExistence type="predicted"/>
<comment type="caution">
    <text evidence="1">The sequence shown here is derived from an EMBL/GenBank/DDBJ whole genome shotgun (WGS) entry which is preliminary data.</text>
</comment>